<dbReference type="InterPro" id="IPR001604">
    <property type="entry name" value="Endo_G_ENPP1-like_dom"/>
</dbReference>
<evidence type="ECO:0000259" key="2">
    <source>
        <dbReference type="Pfam" id="PF01223"/>
    </source>
</evidence>
<keyword evidence="3" id="KW-0255">Endonuclease</keyword>
<sequence>MKKVAALILFFLPIFLYGQAPDAAYVKALYKKYPTQKSDFCPSCKLWVNPYFKSIADTLHHMPLLTFYIYTKAHRLEQEGLDLPRTGIYAAWHAADGQPDESKVYREANRLIGKPNSSEMIAKGHCQPWILLAWSADAAILSDTYTFNAAMEFQGQNIGTELATEDLCRKLTGHKAAAVTDSVMIWCGTFGSKQVYSNGRLNITVPSYYYKIIRYYDANVGGIIQICYWMPNNPAEKRSVLKKREIAFGQLVQNLEFDPTLIFSN</sequence>
<evidence type="ECO:0000313" key="3">
    <source>
        <dbReference type="EMBL" id="MCQ6957057.1"/>
    </source>
</evidence>
<dbReference type="InterPro" id="IPR044929">
    <property type="entry name" value="DNA/RNA_non-sp_Endonuclease_sf"/>
</dbReference>
<keyword evidence="1" id="KW-0732">Signal</keyword>
<dbReference type="Gene3D" id="3.40.570.10">
    <property type="entry name" value="Extracellular Endonuclease, subunit A"/>
    <property type="match status" value="1"/>
</dbReference>
<proteinExistence type="predicted"/>
<feature type="domain" description="DNA/RNA non-specific endonuclease/pyrophosphatase/phosphodiesterase" evidence="2">
    <location>
        <begin position="46"/>
        <end position="241"/>
    </location>
</feature>
<evidence type="ECO:0000256" key="1">
    <source>
        <dbReference type="SAM" id="SignalP"/>
    </source>
</evidence>
<dbReference type="Pfam" id="PF01223">
    <property type="entry name" value="Endonuclease_NS"/>
    <property type="match status" value="1"/>
</dbReference>
<accession>A0ABT1SXR3</accession>
<protein>
    <submittedName>
        <fullName evidence="3">DNA/RNA non-specific endonuclease</fullName>
    </submittedName>
</protein>
<dbReference type="GO" id="GO:0004519">
    <property type="term" value="F:endonuclease activity"/>
    <property type="evidence" value="ECO:0007669"/>
    <property type="project" value="UniProtKB-KW"/>
</dbReference>
<gene>
    <name evidence="3" type="ORF">NPE20_03775</name>
</gene>
<comment type="caution">
    <text evidence="3">The sequence shown here is derived from an EMBL/GenBank/DDBJ whole genome shotgun (WGS) entry which is preliminary data.</text>
</comment>
<reference evidence="3 4" key="1">
    <citation type="submission" date="2022-07" db="EMBL/GenBank/DDBJ databases">
        <title>Mucilaginibacter sp. JC4.</title>
        <authorList>
            <person name="Le V."/>
            <person name="Ko S.-R."/>
            <person name="Ahn C.-Y."/>
            <person name="Oh H.-M."/>
        </authorList>
    </citation>
    <scope>NUCLEOTIDE SEQUENCE [LARGE SCALE GENOMIC DNA]</scope>
    <source>
        <strain evidence="3 4">JC4</strain>
    </source>
</reference>
<evidence type="ECO:0000313" key="4">
    <source>
        <dbReference type="Proteomes" id="UP001204376"/>
    </source>
</evidence>
<keyword evidence="4" id="KW-1185">Reference proteome</keyword>
<dbReference type="SUPFAM" id="SSF54060">
    <property type="entry name" value="His-Me finger endonucleases"/>
    <property type="match status" value="1"/>
</dbReference>
<dbReference type="InterPro" id="IPR044925">
    <property type="entry name" value="His-Me_finger_sf"/>
</dbReference>
<dbReference type="Proteomes" id="UP001204376">
    <property type="component" value="Unassembled WGS sequence"/>
</dbReference>
<dbReference type="EMBL" id="JANHOH010000001">
    <property type="protein sequence ID" value="MCQ6957057.1"/>
    <property type="molecule type" value="Genomic_DNA"/>
</dbReference>
<keyword evidence="3" id="KW-0378">Hydrolase</keyword>
<dbReference type="RefSeq" id="WP_256537267.1">
    <property type="nucleotide sequence ID" value="NZ_JANHOH010000001.1"/>
</dbReference>
<feature type="chain" id="PRO_5046702935" evidence="1">
    <location>
        <begin position="21"/>
        <end position="265"/>
    </location>
</feature>
<name>A0ABT1SXR3_9SPHI</name>
<organism evidence="3 4">
    <name type="scientific">Mucilaginibacter aquariorum</name>
    <dbReference type="NCBI Taxonomy" id="2967225"/>
    <lineage>
        <taxon>Bacteria</taxon>
        <taxon>Pseudomonadati</taxon>
        <taxon>Bacteroidota</taxon>
        <taxon>Sphingobacteriia</taxon>
        <taxon>Sphingobacteriales</taxon>
        <taxon>Sphingobacteriaceae</taxon>
        <taxon>Mucilaginibacter</taxon>
    </lineage>
</organism>
<feature type="signal peptide" evidence="1">
    <location>
        <begin position="1"/>
        <end position="20"/>
    </location>
</feature>
<keyword evidence="3" id="KW-0540">Nuclease</keyword>